<dbReference type="SUPFAM" id="SSF54001">
    <property type="entry name" value="Cysteine proteinases"/>
    <property type="match status" value="1"/>
</dbReference>
<protein>
    <recommendedName>
        <fullName evidence="2">OTU domain-containing protein</fullName>
    </recommendedName>
</protein>
<name>A0A4Y9XUX1_9AGAM</name>
<dbReference type="Proteomes" id="UP000298327">
    <property type="component" value="Unassembled WGS sequence"/>
</dbReference>
<dbReference type="PANTHER" id="PTHR12419">
    <property type="entry name" value="OTU DOMAIN CONTAINING PROTEIN"/>
    <property type="match status" value="1"/>
</dbReference>
<dbReference type="STRING" id="205917.A0A4Y9XUX1"/>
<feature type="compositionally biased region" description="Pro residues" evidence="1">
    <location>
        <begin position="94"/>
        <end position="113"/>
    </location>
</feature>
<sequence>MGTSKRHQRGLKAPPQMRRTTRSSKGRLLTDPTENTQQLTSQLRQLGLYAANTLGDGNCLFRALSDQLHGSDSYHLQLRRDICDWIEKHKARYEPPPPPPPPAPAPAPAPVPAAPSSKLSGRPDFEAARVTIKAKPGLDKYDALLPPNYTQLLPKTVREAFEAPKFEWGNIPEWVPPVEMR</sequence>
<accession>A0A4Y9XUX1</accession>
<feature type="region of interest" description="Disordered" evidence="1">
    <location>
        <begin position="1"/>
        <end position="36"/>
    </location>
</feature>
<dbReference type="InterPro" id="IPR003323">
    <property type="entry name" value="OTU_dom"/>
</dbReference>
<evidence type="ECO:0000259" key="2">
    <source>
        <dbReference type="PROSITE" id="PS50802"/>
    </source>
</evidence>
<keyword evidence="4" id="KW-1185">Reference proteome</keyword>
<dbReference type="PROSITE" id="PS50802">
    <property type="entry name" value="OTU"/>
    <property type="match status" value="1"/>
</dbReference>
<organism evidence="3 4">
    <name type="scientific">Dentipellis fragilis</name>
    <dbReference type="NCBI Taxonomy" id="205917"/>
    <lineage>
        <taxon>Eukaryota</taxon>
        <taxon>Fungi</taxon>
        <taxon>Dikarya</taxon>
        <taxon>Basidiomycota</taxon>
        <taxon>Agaricomycotina</taxon>
        <taxon>Agaricomycetes</taxon>
        <taxon>Russulales</taxon>
        <taxon>Hericiaceae</taxon>
        <taxon>Dentipellis</taxon>
    </lineage>
</organism>
<feature type="region of interest" description="Disordered" evidence="1">
    <location>
        <begin position="90"/>
        <end position="123"/>
    </location>
</feature>
<feature type="compositionally biased region" description="Basic residues" evidence="1">
    <location>
        <begin position="1"/>
        <end position="10"/>
    </location>
</feature>
<dbReference type="GO" id="GO:0004843">
    <property type="term" value="F:cysteine-type deubiquitinase activity"/>
    <property type="evidence" value="ECO:0007669"/>
    <property type="project" value="TreeGrafter"/>
</dbReference>
<evidence type="ECO:0000313" key="3">
    <source>
        <dbReference type="EMBL" id="TFY53223.1"/>
    </source>
</evidence>
<dbReference type="OrthoDB" id="20729at2759"/>
<gene>
    <name evidence="3" type="ORF">EVG20_g10215</name>
</gene>
<proteinExistence type="predicted"/>
<comment type="caution">
    <text evidence="3">The sequence shown here is derived from an EMBL/GenBank/DDBJ whole genome shotgun (WGS) entry which is preliminary data.</text>
</comment>
<dbReference type="InterPro" id="IPR038765">
    <property type="entry name" value="Papain-like_cys_pep_sf"/>
</dbReference>
<dbReference type="Pfam" id="PF02338">
    <property type="entry name" value="OTU"/>
    <property type="match status" value="1"/>
</dbReference>
<evidence type="ECO:0000256" key="1">
    <source>
        <dbReference type="SAM" id="MobiDB-lite"/>
    </source>
</evidence>
<dbReference type="PANTHER" id="PTHR12419:SF7">
    <property type="entry name" value="OTU DOMAIN-CONTAINING PROTEIN 3"/>
    <property type="match status" value="1"/>
</dbReference>
<feature type="domain" description="OTU" evidence="2">
    <location>
        <begin position="48"/>
        <end position="181"/>
    </location>
</feature>
<dbReference type="AlphaFoldDB" id="A0A4Y9XUX1"/>
<dbReference type="GO" id="GO:0016579">
    <property type="term" value="P:protein deubiquitination"/>
    <property type="evidence" value="ECO:0007669"/>
    <property type="project" value="TreeGrafter"/>
</dbReference>
<dbReference type="EMBL" id="SEOQ01001184">
    <property type="protein sequence ID" value="TFY53223.1"/>
    <property type="molecule type" value="Genomic_DNA"/>
</dbReference>
<dbReference type="Gene3D" id="3.90.70.80">
    <property type="match status" value="1"/>
</dbReference>
<dbReference type="InterPro" id="IPR050704">
    <property type="entry name" value="Peptidase_C85-like"/>
</dbReference>
<reference evidence="3 4" key="1">
    <citation type="submission" date="2019-02" db="EMBL/GenBank/DDBJ databases">
        <title>Genome sequencing of the rare red list fungi Dentipellis fragilis.</title>
        <authorList>
            <person name="Buettner E."/>
            <person name="Kellner H."/>
        </authorList>
    </citation>
    <scope>NUCLEOTIDE SEQUENCE [LARGE SCALE GENOMIC DNA]</scope>
    <source>
        <strain evidence="3 4">DSM 105465</strain>
    </source>
</reference>
<evidence type="ECO:0000313" key="4">
    <source>
        <dbReference type="Proteomes" id="UP000298327"/>
    </source>
</evidence>